<evidence type="ECO:0000259" key="3">
    <source>
        <dbReference type="PROSITE" id="PS51186"/>
    </source>
</evidence>
<dbReference type="SUPFAM" id="SSF55729">
    <property type="entry name" value="Acyl-CoA N-acyltransferases (Nat)"/>
    <property type="match status" value="1"/>
</dbReference>
<dbReference type="PANTHER" id="PTHR43877">
    <property type="entry name" value="AMINOALKYLPHOSPHONATE N-ACETYLTRANSFERASE-RELATED-RELATED"/>
    <property type="match status" value="1"/>
</dbReference>
<proteinExistence type="predicted"/>
<protein>
    <submittedName>
        <fullName evidence="4">GNAT family N-acetyltransferase</fullName>
        <ecNumber evidence="4">2.3.1.-</ecNumber>
    </submittedName>
</protein>
<keyword evidence="5" id="KW-1185">Reference proteome</keyword>
<dbReference type="CDD" id="cd04301">
    <property type="entry name" value="NAT_SF"/>
    <property type="match status" value="1"/>
</dbReference>
<dbReference type="EMBL" id="JAQQLE010000001">
    <property type="protein sequence ID" value="MDC7712982.1"/>
    <property type="molecule type" value="Genomic_DNA"/>
</dbReference>
<dbReference type="InterPro" id="IPR000182">
    <property type="entry name" value="GNAT_dom"/>
</dbReference>
<dbReference type="EC" id="2.3.1.-" evidence="4"/>
<keyword evidence="1 4" id="KW-0808">Transferase</keyword>
<dbReference type="RefSeq" id="WP_272770656.1">
    <property type="nucleotide sequence ID" value="NZ_JAQQLE010000001.1"/>
</dbReference>
<dbReference type="Proteomes" id="UP001222030">
    <property type="component" value="Unassembled WGS sequence"/>
</dbReference>
<comment type="caution">
    <text evidence="4">The sequence shown here is derived from an EMBL/GenBank/DDBJ whole genome shotgun (WGS) entry which is preliminary data.</text>
</comment>
<gene>
    <name evidence="4" type="ORF">PQU96_02380</name>
</gene>
<evidence type="ECO:0000256" key="2">
    <source>
        <dbReference type="ARBA" id="ARBA00023315"/>
    </source>
</evidence>
<sequence length="174" mass="18848">MPIDTFRTATSDDADAIADLVNRAYRPSAGTAGWTHESGLVTGDRTDAAQVRLTLAQANGRILLGLQQTRLCACVNVVADGGGCYIGMLAVDPAIQGGGLGKRMLAHAEQFARQHFQASYCHMTVLSARPELLAYYLRRGYRQTGEYLPFPHDANAGTPLCELQIEVLRKPLTD</sequence>
<evidence type="ECO:0000313" key="4">
    <source>
        <dbReference type="EMBL" id="MDC7712982.1"/>
    </source>
</evidence>
<dbReference type="PROSITE" id="PS51186">
    <property type="entry name" value="GNAT"/>
    <property type="match status" value="1"/>
</dbReference>
<dbReference type="GO" id="GO:0016746">
    <property type="term" value="F:acyltransferase activity"/>
    <property type="evidence" value="ECO:0007669"/>
    <property type="project" value="UniProtKB-KW"/>
</dbReference>
<dbReference type="Gene3D" id="3.40.630.30">
    <property type="match status" value="1"/>
</dbReference>
<dbReference type="InterPro" id="IPR050832">
    <property type="entry name" value="Bact_Acetyltransf"/>
</dbReference>
<dbReference type="PANTHER" id="PTHR43877:SF2">
    <property type="entry name" value="AMINOALKYLPHOSPHONATE N-ACETYLTRANSFERASE-RELATED"/>
    <property type="match status" value="1"/>
</dbReference>
<organism evidence="4 5">
    <name type="scientific">Vogesella margarita</name>
    <dbReference type="NCBI Taxonomy" id="2984199"/>
    <lineage>
        <taxon>Bacteria</taxon>
        <taxon>Pseudomonadati</taxon>
        <taxon>Pseudomonadota</taxon>
        <taxon>Betaproteobacteria</taxon>
        <taxon>Neisseriales</taxon>
        <taxon>Chromobacteriaceae</taxon>
        <taxon>Vogesella</taxon>
    </lineage>
</organism>
<evidence type="ECO:0000256" key="1">
    <source>
        <dbReference type="ARBA" id="ARBA00022679"/>
    </source>
</evidence>
<keyword evidence="2 4" id="KW-0012">Acyltransferase</keyword>
<name>A0ABT5IKE2_9NEIS</name>
<dbReference type="InterPro" id="IPR016181">
    <property type="entry name" value="Acyl_CoA_acyltransferase"/>
</dbReference>
<reference evidence="4 5" key="1">
    <citation type="submission" date="2023-01" db="EMBL/GenBank/DDBJ databases">
        <title>Novel species of the genus Vogesella isolated from rivers.</title>
        <authorList>
            <person name="Lu H."/>
        </authorList>
    </citation>
    <scope>NUCLEOTIDE SEQUENCE [LARGE SCALE GENOMIC DNA]</scope>
    <source>
        <strain evidence="4 5">LYT5W</strain>
    </source>
</reference>
<dbReference type="Pfam" id="PF00583">
    <property type="entry name" value="Acetyltransf_1"/>
    <property type="match status" value="1"/>
</dbReference>
<feature type="domain" description="N-acetyltransferase" evidence="3">
    <location>
        <begin position="4"/>
        <end position="164"/>
    </location>
</feature>
<evidence type="ECO:0000313" key="5">
    <source>
        <dbReference type="Proteomes" id="UP001222030"/>
    </source>
</evidence>
<accession>A0ABT5IKE2</accession>